<accession>A0A5K3FHE6</accession>
<proteinExistence type="predicted"/>
<protein>
    <submittedName>
        <fullName evidence="1">Uncharacterized protein</fullName>
    </submittedName>
</protein>
<sequence>MRGHHTGYVEHYTPLFTRFCLWSAEYLPLLPFKCRDRASIVLIFQWHYTSLYCLPS</sequence>
<evidence type="ECO:0000313" key="1">
    <source>
        <dbReference type="WBParaSite" id="MCU_008426-RA"/>
    </source>
</evidence>
<dbReference type="WBParaSite" id="MCU_008426-RA">
    <property type="protein sequence ID" value="MCU_008426-RA"/>
    <property type="gene ID" value="MCU_008426"/>
</dbReference>
<organism evidence="1">
    <name type="scientific">Mesocestoides corti</name>
    <name type="common">Flatworm</name>
    <dbReference type="NCBI Taxonomy" id="53468"/>
    <lineage>
        <taxon>Eukaryota</taxon>
        <taxon>Metazoa</taxon>
        <taxon>Spiralia</taxon>
        <taxon>Lophotrochozoa</taxon>
        <taxon>Platyhelminthes</taxon>
        <taxon>Cestoda</taxon>
        <taxon>Eucestoda</taxon>
        <taxon>Cyclophyllidea</taxon>
        <taxon>Mesocestoididae</taxon>
        <taxon>Mesocestoides</taxon>
    </lineage>
</organism>
<name>A0A5K3FHE6_MESCO</name>
<dbReference type="AlphaFoldDB" id="A0A5K3FHE6"/>
<reference evidence="1" key="1">
    <citation type="submission" date="2019-11" db="UniProtKB">
        <authorList>
            <consortium name="WormBaseParasite"/>
        </authorList>
    </citation>
    <scope>IDENTIFICATION</scope>
</reference>